<accession>A0AA38UL68</accession>
<keyword evidence="1" id="KW-1133">Transmembrane helix</keyword>
<reference evidence="2" key="1">
    <citation type="submission" date="2022-08" db="EMBL/GenBank/DDBJ databases">
        <authorList>
            <consortium name="DOE Joint Genome Institute"/>
            <person name="Min B."/>
            <person name="Riley R."/>
            <person name="Sierra-Patev S."/>
            <person name="Naranjo-Ortiz M."/>
            <person name="Looney B."/>
            <person name="Konkel Z."/>
            <person name="Slot J.C."/>
            <person name="Sakamoto Y."/>
            <person name="Steenwyk J.L."/>
            <person name="Rokas A."/>
            <person name="Carro J."/>
            <person name="Camarero S."/>
            <person name="Ferreira P."/>
            <person name="Molpeceres G."/>
            <person name="Ruiz-Duenas F.J."/>
            <person name="Serrano A."/>
            <person name="Henrissat B."/>
            <person name="Drula E."/>
            <person name="Hughes K.W."/>
            <person name="Mata J.L."/>
            <person name="Ishikawa N.K."/>
            <person name="Vargas-Isla R."/>
            <person name="Ushijima S."/>
            <person name="Smith C.A."/>
            <person name="Ahrendt S."/>
            <person name="Andreopoulos W."/>
            <person name="He G."/>
            <person name="Labutti K."/>
            <person name="Lipzen A."/>
            <person name="Ng V."/>
            <person name="Sandor L."/>
            <person name="Barry K."/>
            <person name="Martinez A.T."/>
            <person name="Xiao Y."/>
            <person name="Gibbons J.G."/>
            <person name="Terashima K."/>
            <person name="Hibbett D.S."/>
            <person name="Grigoriev I.V."/>
        </authorList>
    </citation>
    <scope>NUCLEOTIDE SEQUENCE</scope>
    <source>
        <strain evidence="2">TFB9207</strain>
    </source>
</reference>
<gene>
    <name evidence="2" type="ORF">F5878DRAFT_124727</name>
</gene>
<keyword evidence="3" id="KW-1185">Reference proteome</keyword>
<name>A0AA38UL68_9AGAR</name>
<evidence type="ECO:0000313" key="3">
    <source>
        <dbReference type="Proteomes" id="UP001163846"/>
    </source>
</evidence>
<protein>
    <recommendedName>
        <fullName evidence="4">O-fucosyltransferase family protein</fullName>
    </recommendedName>
</protein>
<dbReference type="AlphaFoldDB" id="A0AA38UL68"/>
<organism evidence="2 3">
    <name type="scientific">Lentinula raphanica</name>
    <dbReference type="NCBI Taxonomy" id="153919"/>
    <lineage>
        <taxon>Eukaryota</taxon>
        <taxon>Fungi</taxon>
        <taxon>Dikarya</taxon>
        <taxon>Basidiomycota</taxon>
        <taxon>Agaricomycotina</taxon>
        <taxon>Agaricomycetes</taxon>
        <taxon>Agaricomycetidae</taxon>
        <taxon>Agaricales</taxon>
        <taxon>Marasmiineae</taxon>
        <taxon>Omphalotaceae</taxon>
        <taxon>Lentinula</taxon>
    </lineage>
</organism>
<sequence length="422" mass="47853">MKSASSHNRLRARVLVPVVVVVAVYLLYSSYFGTTTTDNSNPPYTLYADLNQKEEEAGQKFLESLQLIETQKNPKFVLFRQHEGADFGNQAQEILLHHHLALLSSRFYIYQPLYWKPRNEQLPLSAFLLGATEERAVPASFVEKLCAKGSDDVVHIKIQSSREDLWDTALSALKRKESCVIVDNPIIDTAYLSSPSADAIWPLFQKYLSRWFRWSPQVLDIVERTQTQLNLRRQFSSLQGEPYIAVHLHRKAFLDVCETAAQRNSGLVNWANLPAIQSTMLPPRLDSRNASSVMEHCNPSLLRVMEAIDRQVRRKPYLRTIHIVHDGVSSKDLWKLEHALRNPERAQRAGWTYGPIKSVSHSGMVPHEPEETDFLVGVDVELARRAEVFIGNGYSTLSSYIIALRMGGDLVSTGITEDISLL</sequence>
<keyword evidence="1" id="KW-0812">Transmembrane</keyword>
<dbReference type="CDD" id="cd11296">
    <property type="entry name" value="O-FucT_like"/>
    <property type="match status" value="1"/>
</dbReference>
<comment type="caution">
    <text evidence="2">The sequence shown here is derived from an EMBL/GenBank/DDBJ whole genome shotgun (WGS) entry which is preliminary data.</text>
</comment>
<evidence type="ECO:0000256" key="1">
    <source>
        <dbReference type="SAM" id="Phobius"/>
    </source>
</evidence>
<dbReference type="EMBL" id="MU805936">
    <property type="protein sequence ID" value="KAJ3845430.1"/>
    <property type="molecule type" value="Genomic_DNA"/>
</dbReference>
<evidence type="ECO:0008006" key="4">
    <source>
        <dbReference type="Google" id="ProtNLM"/>
    </source>
</evidence>
<dbReference type="Proteomes" id="UP001163846">
    <property type="component" value="Unassembled WGS sequence"/>
</dbReference>
<evidence type="ECO:0000313" key="2">
    <source>
        <dbReference type="EMBL" id="KAJ3845430.1"/>
    </source>
</evidence>
<feature type="transmembrane region" description="Helical" evidence="1">
    <location>
        <begin position="12"/>
        <end position="32"/>
    </location>
</feature>
<proteinExistence type="predicted"/>
<dbReference type="Gene3D" id="3.40.50.11350">
    <property type="match status" value="1"/>
</dbReference>
<keyword evidence="1" id="KW-0472">Membrane</keyword>